<name>A0A0R2LZE4_9LACO</name>
<protein>
    <recommendedName>
        <fullName evidence="3">Antitoxin of toxin-antitoxin stability system</fullName>
    </recommendedName>
</protein>
<dbReference type="Proteomes" id="UP000051906">
    <property type="component" value="Unassembled WGS sequence"/>
</dbReference>
<evidence type="ECO:0008006" key="3">
    <source>
        <dbReference type="Google" id="ProtNLM"/>
    </source>
</evidence>
<sequence>MKSIKKQNLTGETVLPIPKEIEANADYYDVYSGRNKAIVYLPKVLNPFNNAEFIKTHQHALLQDDRLKPHLRHNEF</sequence>
<reference evidence="1 2" key="1">
    <citation type="journal article" date="2015" name="Genome Announc.">
        <title>Expanding the biotechnology potential of lactobacilli through comparative genomics of 213 strains and associated genera.</title>
        <authorList>
            <person name="Sun Z."/>
            <person name="Harris H.M."/>
            <person name="McCann A."/>
            <person name="Guo C."/>
            <person name="Argimon S."/>
            <person name="Zhang W."/>
            <person name="Yang X."/>
            <person name="Jeffery I.B."/>
            <person name="Cooney J.C."/>
            <person name="Kagawa T.F."/>
            <person name="Liu W."/>
            <person name="Song Y."/>
            <person name="Salvetti E."/>
            <person name="Wrobel A."/>
            <person name="Rasinkangas P."/>
            <person name="Parkhill J."/>
            <person name="Rea M.C."/>
            <person name="O'Sullivan O."/>
            <person name="Ritari J."/>
            <person name="Douillard F.P."/>
            <person name="Paul Ross R."/>
            <person name="Yang R."/>
            <person name="Briner A.E."/>
            <person name="Felis G.E."/>
            <person name="de Vos W.M."/>
            <person name="Barrangou R."/>
            <person name="Klaenhammer T.R."/>
            <person name="Caufield P.W."/>
            <person name="Cui Y."/>
            <person name="Zhang H."/>
            <person name="O'Toole P.W."/>
        </authorList>
    </citation>
    <scope>NUCLEOTIDE SEQUENCE [LARGE SCALE GENOMIC DNA]</scope>
    <source>
        <strain evidence="1 2">DSM 22467</strain>
    </source>
</reference>
<keyword evidence="2" id="KW-1185">Reference proteome</keyword>
<accession>A0A0R2LZE4</accession>
<dbReference type="EMBL" id="JQCA01000024">
    <property type="protein sequence ID" value="KRO04800.1"/>
    <property type="molecule type" value="Genomic_DNA"/>
</dbReference>
<evidence type="ECO:0000313" key="2">
    <source>
        <dbReference type="Proteomes" id="UP000051906"/>
    </source>
</evidence>
<dbReference type="AlphaFoldDB" id="A0A0R2LZE4"/>
<comment type="caution">
    <text evidence="1">The sequence shown here is derived from an EMBL/GenBank/DDBJ whole genome shotgun (WGS) entry which is preliminary data.</text>
</comment>
<evidence type="ECO:0000313" key="1">
    <source>
        <dbReference type="EMBL" id="KRO04800.1"/>
    </source>
</evidence>
<gene>
    <name evidence="1" type="ORF">IV54_GL000825</name>
</gene>
<dbReference type="PATRIC" id="fig|616990.3.peg.898"/>
<organism evidence="1 2">
    <name type="scientific">Levilactobacillus paucivorans</name>
    <dbReference type="NCBI Taxonomy" id="616990"/>
    <lineage>
        <taxon>Bacteria</taxon>
        <taxon>Bacillati</taxon>
        <taxon>Bacillota</taxon>
        <taxon>Bacilli</taxon>
        <taxon>Lactobacillales</taxon>
        <taxon>Lactobacillaceae</taxon>
        <taxon>Levilactobacillus</taxon>
    </lineage>
</organism>
<dbReference type="RefSeq" id="WP_057877673.1">
    <property type="nucleotide sequence ID" value="NZ_JQCA01000024.1"/>
</dbReference>
<proteinExistence type="predicted"/>
<dbReference type="OrthoDB" id="71707at2"/>